<evidence type="ECO:0000256" key="1">
    <source>
        <dbReference type="SAM" id="MobiDB-lite"/>
    </source>
</evidence>
<organism evidence="3">
    <name type="scientific">marine sediment metagenome</name>
    <dbReference type="NCBI Taxonomy" id="412755"/>
    <lineage>
        <taxon>unclassified sequences</taxon>
        <taxon>metagenomes</taxon>
        <taxon>ecological metagenomes</taxon>
    </lineage>
</organism>
<comment type="caution">
    <text evidence="3">The sequence shown here is derived from an EMBL/GenBank/DDBJ whole genome shotgun (WGS) entry which is preliminary data.</text>
</comment>
<dbReference type="AlphaFoldDB" id="A0A0F9T343"/>
<reference evidence="3" key="1">
    <citation type="journal article" date="2015" name="Nature">
        <title>Complex archaea that bridge the gap between prokaryotes and eukaryotes.</title>
        <authorList>
            <person name="Spang A."/>
            <person name="Saw J.H."/>
            <person name="Jorgensen S.L."/>
            <person name="Zaremba-Niedzwiedzka K."/>
            <person name="Martijn J."/>
            <person name="Lind A.E."/>
            <person name="van Eijk R."/>
            <person name="Schleper C."/>
            <person name="Guy L."/>
            <person name="Ettema T.J."/>
        </authorList>
    </citation>
    <scope>NUCLEOTIDE SEQUENCE</scope>
</reference>
<feature type="domain" description="Nuclease associated modular" evidence="2">
    <location>
        <begin position="54"/>
        <end position="77"/>
    </location>
</feature>
<proteinExistence type="predicted"/>
<accession>A0A0F9T343</accession>
<dbReference type="Gene3D" id="3.40.91.30">
    <property type="match status" value="1"/>
</dbReference>
<name>A0A0F9T343_9ZZZZ</name>
<gene>
    <name evidence="3" type="ORF">LCGC14_0399400</name>
</gene>
<feature type="compositionally biased region" description="Basic and acidic residues" evidence="1">
    <location>
        <begin position="57"/>
        <end position="67"/>
    </location>
</feature>
<dbReference type="InterPro" id="IPR003611">
    <property type="entry name" value="NUMOD3"/>
</dbReference>
<evidence type="ECO:0000259" key="2">
    <source>
        <dbReference type="Pfam" id="PF07460"/>
    </source>
</evidence>
<dbReference type="SUPFAM" id="SSF52980">
    <property type="entry name" value="Restriction endonuclease-like"/>
    <property type="match status" value="1"/>
</dbReference>
<dbReference type="EMBL" id="LAZR01000341">
    <property type="protein sequence ID" value="KKN73624.1"/>
    <property type="molecule type" value="Genomic_DNA"/>
</dbReference>
<dbReference type="Pfam" id="PF07460">
    <property type="entry name" value="NUMOD3"/>
    <property type="match status" value="1"/>
</dbReference>
<dbReference type="GO" id="GO:0003677">
    <property type="term" value="F:DNA binding"/>
    <property type="evidence" value="ECO:0007669"/>
    <property type="project" value="InterPro"/>
</dbReference>
<feature type="region of interest" description="Disordered" evidence="1">
    <location>
        <begin position="41"/>
        <end position="74"/>
    </location>
</feature>
<dbReference type="InterPro" id="IPR011335">
    <property type="entry name" value="Restrct_endonuc-II-like"/>
</dbReference>
<protein>
    <recommendedName>
        <fullName evidence="2">Nuclease associated modular domain-containing protein</fullName>
    </recommendedName>
</protein>
<sequence length="183" mass="21969">MPKGMQGFQKGHPVFKGAEKGWFKKGHMPWCNGTKIDKDKYPNTGFQEGHPDYLSSETRKRVGEKQKGKGNPMYGKKPGHKKRVYYKGICMRSTWEVNIAKWLDKQGWPWEYENKRFILKNRTYCPDFYLPSKNIYWELKGWFCEEDQETIKQFRELYPKEHLIVITEFIYKMITEVQLCHLE</sequence>
<evidence type="ECO:0000313" key="3">
    <source>
        <dbReference type="EMBL" id="KKN73624.1"/>
    </source>
</evidence>